<gene>
    <name evidence="2" type="ORF">CYY_000222</name>
</gene>
<dbReference type="Proteomes" id="UP000695562">
    <property type="component" value="Unassembled WGS sequence"/>
</dbReference>
<reference evidence="2" key="1">
    <citation type="submission" date="2020-01" db="EMBL/GenBank/DDBJ databases">
        <title>Development of genomics and gene disruption for Polysphondylium violaceum indicates a role for the polyketide synthase stlB in stalk morphogenesis.</title>
        <authorList>
            <person name="Narita B."/>
            <person name="Kawabe Y."/>
            <person name="Kin K."/>
            <person name="Saito T."/>
            <person name="Gibbs R."/>
            <person name="Kuspa A."/>
            <person name="Muzny D."/>
            <person name="Queller D."/>
            <person name="Richards S."/>
            <person name="Strassman J."/>
            <person name="Sucgang R."/>
            <person name="Worley K."/>
            <person name="Schaap P."/>
        </authorList>
    </citation>
    <scope>NUCLEOTIDE SEQUENCE</scope>
    <source>
        <strain evidence="2">QSvi11</strain>
    </source>
</reference>
<dbReference type="InterPro" id="IPR051251">
    <property type="entry name" value="STK_FNIP-Repeat"/>
</dbReference>
<dbReference type="Pfam" id="PF05725">
    <property type="entry name" value="FNIP"/>
    <property type="match status" value="2"/>
</dbReference>
<dbReference type="InterPro" id="IPR008615">
    <property type="entry name" value="FNIP"/>
</dbReference>
<keyword evidence="1" id="KW-0677">Repeat</keyword>
<organism evidence="2 3">
    <name type="scientific">Polysphondylium violaceum</name>
    <dbReference type="NCBI Taxonomy" id="133409"/>
    <lineage>
        <taxon>Eukaryota</taxon>
        <taxon>Amoebozoa</taxon>
        <taxon>Evosea</taxon>
        <taxon>Eumycetozoa</taxon>
        <taxon>Dictyostelia</taxon>
        <taxon>Dictyosteliales</taxon>
        <taxon>Dictyosteliaceae</taxon>
        <taxon>Polysphondylium</taxon>
    </lineage>
</organism>
<protein>
    <submittedName>
        <fullName evidence="2">Uncharacterized protein</fullName>
    </submittedName>
</protein>
<proteinExistence type="predicted"/>
<dbReference type="AlphaFoldDB" id="A0A8J4Q467"/>
<evidence type="ECO:0000256" key="1">
    <source>
        <dbReference type="ARBA" id="ARBA00022737"/>
    </source>
</evidence>
<keyword evidence="3" id="KW-1185">Reference proteome</keyword>
<dbReference type="PANTHER" id="PTHR32134:SF169">
    <property type="entry name" value="FNIP REPEAT-CONTAINING PROTEIN-RELATED"/>
    <property type="match status" value="1"/>
</dbReference>
<accession>A0A8J4Q467</accession>
<evidence type="ECO:0000313" key="2">
    <source>
        <dbReference type="EMBL" id="KAF2078472.1"/>
    </source>
</evidence>
<name>A0A8J4Q467_9MYCE</name>
<evidence type="ECO:0000313" key="3">
    <source>
        <dbReference type="Proteomes" id="UP000695562"/>
    </source>
</evidence>
<dbReference type="PANTHER" id="PTHR32134">
    <property type="entry name" value="FNIP REPEAT-CONTAINING PROTEIN"/>
    <property type="match status" value="1"/>
</dbReference>
<comment type="caution">
    <text evidence="2">The sequence shown here is derived from an EMBL/GenBank/DDBJ whole genome shotgun (WGS) entry which is preliminary data.</text>
</comment>
<sequence>MNLFLSIYRNCYIRSLIRNNVFKDTIIDIPDIEYLNNNHQYLSLFSNDDKLKYNIYITLEINSTQDLFQFMNNSFKSLVNDIELYVGVDLLQQYPLLFSNDIIDLRRLLHDGVDRLSFDIDKVLHCAGVVMPLSVRELFIKSGETQYNDSLVTSLLLESMLCNLPTGLKVLAIPDCFQLSGSNEETRFRLPDSIVDLRYSGECACLDRFIVPPNKVFEGTVAKASSLKHLDWLRDKQWINKVYLHEAISNRTYINQTNQIPSHIKKIDVYGMVFGAENVTVLESLPHGLLEITCEKMECIDEQQPVGTLLKHHLPHLKRLAVAQWPDRITDGTFPDSLEYLLIYEYYKALDAHVLPSNLKSLNLGYLNQPLEIGSLPNSITNLSLDSFDQPLQTSVLPSQLKHLNMYRFTNTIEPRSLPRSLSTLYLNMFQGTFQHVCALDNLTKLIVHTLNQSIVNVLVNVTKIALSFTSIADNTSLSNTHITDLCLQNLDWNEILTLQDGFLPVCLVKLELTRIDIQSINTIPPSCKIFKRK</sequence>
<dbReference type="EMBL" id="AJWJ01000004">
    <property type="protein sequence ID" value="KAF2078472.1"/>
    <property type="molecule type" value="Genomic_DNA"/>
</dbReference>